<evidence type="ECO:0000313" key="2">
    <source>
        <dbReference type="Proteomes" id="UP000516117"/>
    </source>
</evidence>
<dbReference type="AlphaFoldDB" id="A0A7H0H4X8"/>
<dbReference type="EMBL" id="CP060789">
    <property type="protein sequence ID" value="QNP55594.1"/>
    <property type="molecule type" value="Genomic_DNA"/>
</dbReference>
<accession>A0A7H0H4X8</accession>
<gene>
    <name evidence="1" type="ORF">H9L22_15710</name>
</gene>
<keyword evidence="2" id="KW-1185">Reference proteome</keyword>
<reference evidence="1 2" key="1">
    <citation type="submission" date="2020-08" db="EMBL/GenBank/DDBJ databases">
        <title>Genome sequence of Tessaracoccus defluvii JCM 17540T.</title>
        <authorList>
            <person name="Hyun D.-W."/>
            <person name="Bae J.-W."/>
        </authorList>
    </citation>
    <scope>NUCLEOTIDE SEQUENCE [LARGE SCALE GENOMIC DNA]</scope>
    <source>
        <strain evidence="1 2">JCM 17540</strain>
    </source>
</reference>
<evidence type="ECO:0008006" key="3">
    <source>
        <dbReference type="Google" id="ProtNLM"/>
    </source>
</evidence>
<evidence type="ECO:0000313" key="1">
    <source>
        <dbReference type="EMBL" id="QNP55594.1"/>
    </source>
</evidence>
<sequence length="103" mass="11512">MSRISPVELTFTAEAAKVLKDLADSPNYSVKLKKVRRTLGLLERNPKHPGLNSHKYQSVKSVDGSDLWESYVENRTPGAWRIFWIYGPGAGHITIVTIGPHPD</sequence>
<dbReference type="Proteomes" id="UP000516117">
    <property type="component" value="Chromosome"/>
</dbReference>
<protein>
    <recommendedName>
        <fullName evidence="3">Type II toxin-antitoxin system RelE/ParE family toxin</fullName>
    </recommendedName>
</protein>
<proteinExistence type="predicted"/>
<name>A0A7H0H4X8_9ACTN</name>
<organism evidence="1 2">
    <name type="scientific">Tessaracoccus defluvii</name>
    <dbReference type="NCBI Taxonomy" id="1285901"/>
    <lineage>
        <taxon>Bacteria</taxon>
        <taxon>Bacillati</taxon>
        <taxon>Actinomycetota</taxon>
        <taxon>Actinomycetes</taxon>
        <taxon>Propionibacteriales</taxon>
        <taxon>Propionibacteriaceae</taxon>
        <taxon>Tessaracoccus</taxon>
    </lineage>
</organism>
<dbReference type="KEGG" id="tdf:H9L22_15710"/>